<dbReference type="EMBL" id="JAHFXF010000817">
    <property type="protein sequence ID" value="KAG9682135.1"/>
    <property type="molecule type" value="Genomic_DNA"/>
</dbReference>
<evidence type="ECO:0000313" key="4">
    <source>
        <dbReference type="Proteomes" id="UP000779574"/>
    </source>
</evidence>
<proteinExistence type="predicted"/>
<dbReference type="AlphaFoldDB" id="A0A9P8E5X2"/>
<sequence>MAPPFADPPPFDNSGHGPLAVPGFGYPLEQELHPEDRFTHGVHEWFQEPNLTARELAMLSLIDNITDKTTWSTDVFDDKKTSQLSQEALLSHLISPKTWEWCLSELQDKARIFQSTGRILVYNTGVVISKSDLVVDRESRTDIRDELSTLTSSSPFETAVNDLFFEPARQIHRVVDPLMYPLIYGKSRVLAEGETVPLNDMFKHINKCDIAPSIPITGNYLLHRTCYSICSEWEAERQRGSSWSTNFQRLPCEIEFLEGVGTDVRIASYINGLHPRNHGLYHAIEKIILSSVESWNDVLIKQGRGRFPSRIKTYGVSYEPPRPDFDRFREAGKHPGSEDYYAAIEEAKAYCAQPDDFPYDSSDDEETRPWLFKENVPEDWDAWCRSDNDLAEPMWIKYNRLTHFVHPEPGTAYTYQQWKSGQAWEPIKPKVSNGHEPVMEGGTAQIPHQAYTVALQDSFRQKGLQVIVKVDRIELNPNDPSFPGSDWHVEGLHNEHIVANSIYVLDEDNTSSPRIAFRQETYMDEDEFDYKYNLKQFLQVFAVPYKEQILGGSLSPPPLLQRLGSVNLASNRLLAWPNVLHHRITPFELVDKTKPGHRSFLTLSLVDPYYRICSTRNVPPQNHDWWADEALSAALPTNVHVPRELIDHIDSFTDSWPMGLEEATKVRENMAKEQKDHERYIMNRTPGDYDFNLDEYNTGDFPHLPRMEIGSS</sequence>
<gene>
    <name evidence="3" type="ORF">KCU76_g14007</name>
</gene>
<accession>A0A9P8E5X2</accession>
<dbReference type="Proteomes" id="UP000779574">
    <property type="component" value="Unassembled WGS sequence"/>
</dbReference>
<dbReference type="InterPro" id="IPR049192">
    <property type="entry name" value="DUF4246_C"/>
</dbReference>
<feature type="domain" description="DUF4246" evidence="1">
    <location>
        <begin position="97"/>
        <end position="629"/>
    </location>
</feature>
<organism evidence="3 4">
    <name type="scientific">Aureobasidium melanogenum</name>
    <name type="common">Aureobasidium pullulans var. melanogenum</name>
    <dbReference type="NCBI Taxonomy" id="46634"/>
    <lineage>
        <taxon>Eukaryota</taxon>
        <taxon>Fungi</taxon>
        <taxon>Dikarya</taxon>
        <taxon>Ascomycota</taxon>
        <taxon>Pezizomycotina</taxon>
        <taxon>Dothideomycetes</taxon>
        <taxon>Dothideomycetidae</taxon>
        <taxon>Dothideales</taxon>
        <taxon>Saccotheciaceae</taxon>
        <taxon>Aureobasidium</taxon>
    </lineage>
</organism>
<dbReference type="Pfam" id="PF14033">
    <property type="entry name" value="DUF4246"/>
    <property type="match status" value="1"/>
</dbReference>
<dbReference type="InterPro" id="IPR049207">
    <property type="entry name" value="DUF4246_N"/>
</dbReference>
<feature type="non-terminal residue" evidence="3">
    <location>
        <position position="712"/>
    </location>
</feature>
<protein>
    <submittedName>
        <fullName evidence="3">Uncharacterized protein</fullName>
    </submittedName>
</protein>
<dbReference type="Pfam" id="PF21666">
    <property type="entry name" value="DUF4246_N"/>
    <property type="match status" value="1"/>
</dbReference>
<evidence type="ECO:0000259" key="2">
    <source>
        <dbReference type="Pfam" id="PF21666"/>
    </source>
</evidence>
<reference evidence="3" key="2">
    <citation type="submission" date="2021-08" db="EMBL/GenBank/DDBJ databases">
        <authorList>
            <person name="Gostincar C."/>
            <person name="Sun X."/>
            <person name="Song Z."/>
            <person name="Gunde-Cimerman N."/>
        </authorList>
    </citation>
    <scope>NUCLEOTIDE SEQUENCE</scope>
    <source>
        <strain evidence="3">EXF-9911</strain>
    </source>
</reference>
<feature type="domain" description="DUF4246" evidence="2">
    <location>
        <begin position="21"/>
        <end position="83"/>
    </location>
</feature>
<dbReference type="InterPro" id="IPR025340">
    <property type="entry name" value="DUF4246"/>
</dbReference>
<dbReference type="PANTHER" id="PTHR33119">
    <property type="entry name" value="IFI3P"/>
    <property type="match status" value="1"/>
</dbReference>
<comment type="caution">
    <text evidence="3">The sequence shown here is derived from an EMBL/GenBank/DDBJ whole genome shotgun (WGS) entry which is preliminary data.</text>
</comment>
<name>A0A9P8E5X2_AURME</name>
<dbReference type="PANTHER" id="PTHR33119:SF1">
    <property type="entry name" value="FE2OG DIOXYGENASE DOMAIN-CONTAINING PROTEIN"/>
    <property type="match status" value="1"/>
</dbReference>
<reference evidence="3" key="1">
    <citation type="journal article" date="2021" name="J Fungi (Basel)">
        <title>Virulence traits and population genomics of the black yeast Aureobasidium melanogenum.</title>
        <authorList>
            <person name="Cernosa A."/>
            <person name="Sun X."/>
            <person name="Gostincar C."/>
            <person name="Fang C."/>
            <person name="Gunde-Cimerman N."/>
            <person name="Song Z."/>
        </authorList>
    </citation>
    <scope>NUCLEOTIDE SEQUENCE</scope>
    <source>
        <strain evidence="3">EXF-9911</strain>
    </source>
</reference>
<evidence type="ECO:0000259" key="1">
    <source>
        <dbReference type="Pfam" id="PF14033"/>
    </source>
</evidence>
<evidence type="ECO:0000313" key="3">
    <source>
        <dbReference type="EMBL" id="KAG9682135.1"/>
    </source>
</evidence>
<dbReference type="OrthoDB" id="415532at2759"/>